<dbReference type="InterPro" id="IPR051507">
    <property type="entry name" value="PcG_RING_finger"/>
</dbReference>
<dbReference type="FunFam" id="3.30.40.10:FF:000122">
    <property type="entry name" value="polycomb group RING finger protein 1"/>
    <property type="match status" value="1"/>
</dbReference>
<evidence type="ECO:0000256" key="7">
    <source>
        <dbReference type="SAM" id="MobiDB-lite"/>
    </source>
</evidence>
<dbReference type="InterPro" id="IPR001841">
    <property type="entry name" value="Znf_RING"/>
</dbReference>
<dbReference type="InterPro" id="IPR018957">
    <property type="entry name" value="Znf_C3HC4_RING-type"/>
</dbReference>
<evidence type="ECO:0000256" key="2">
    <source>
        <dbReference type="ARBA" id="ARBA00022723"/>
    </source>
</evidence>
<evidence type="ECO:0000256" key="5">
    <source>
        <dbReference type="ARBA" id="ARBA00023242"/>
    </source>
</evidence>
<dbReference type="SMART" id="SM00184">
    <property type="entry name" value="RING"/>
    <property type="match status" value="1"/>
</dbReference>
<dbReference type="Proteomes" id="UP001432027">
    <property type="component" value="Unassembled WGS sequence"/>
</dbReference>
<dbReference type="GO" id="GO:0008270">
    <property type="term" value="F:zinc ion binding"/>
    <property type="evidence" value="ECO:0007669"/>
    <property type="project" value="UniProtKB-KW"/>
</dbReference>
<keyword evidence="10" id="KW-1185">Reference proteome</keyword>
<evidence type="ECO:0000256" key="6">
    <source>
        <dbReference type="PROSITE-ProRule" id="PRU00175"/>
    </source>
</evidence>
<dbReference type="PROSITE" id="PS50089">
    <property type="entry name" value="ZF_RING_2"/>
    <property type="match status" value="1"/>
</dbReference>
<keyword evidence="5" id="KW-0539">Nucleus</keyword>
<feature type="non-terminal residue" evidence="9">
    <location>
        <position position="1"/>
    </location>
</feature>
<evidence type="ECO:0000313" key="9">
    <source>
        <dbReference type="EMBL" id="GMS95642.1"/>
    </source>
</evidence>
<evidence type="ECO:0000256" key="3">
    <source>
        <dbReference type="ARBA" id="ARBA00022771"/>
    </source>
</evidence>
<evidence type="ECO:0000256" key="4">
    <source>
        <dbReference type="ARBA" id="ARBA00022833"/>
    </source>
</evidence>
<organism evidence="9 10">
    <name type="scientific">Pristionchus entomophagus</name>
    <dbReference type="NCBI Taxonomy" id="358040"/>
    <lineage>
        <taxon>Eukaryota</taxon>
        <taxon>Metazoa</taxon>
        <taxon>Ecdysozoa</taxon>
        <taxon>Nematoda</taxon>
        <taxon>Chromadorea</taxon>
        <taxon>Rhabditida</taxon>
        <taxon>Rhabditina</taxon>
        <taxon>Diplogasteromorpha</taxon>
        <taxon>Diplogasteroidea</taxon>
        <taxon>Neodiplogasteridae</taxon>
        <taxon>Pristionchus</taxon>
    </lineage>
</organism>
<reference evidence="9" key="1">
    <citation type="submission" date="2023-10" db="EMBL/GenBank/DDBJ databases">
        <title>Genome assembly of Pristionchus species.</title>
        <authorList>
            <person name="Yoshida K."/>
            <person name="Sommer R.J."/>
        </authorList>
    </citation>
    <scope>NUCLEOTIDE SEQUENCE</scope>
    <source>
        <strain evidence="9">RS0144</strain>
    </source>
</reference>
<feature type="domain" description="RING-type" evidence="8">
    <location>
        <begin position="94"/>
        <end position="134"/>
    </location>
</feature>
<dbReference type="EMBL" id="BTSX01000004">
    <property type="protein sequence ID" value="GMS95642.1"/>
    <property type="molecule type" value="Genomic_DNA"/>
</dbReference>
<dbReference type="Gene3D" id="3.30.40.10">
    <property type="entry name" value="Zinc/RING finger domain, C3HC4 (zinc finger)"/>
    <property type="match status" value="1"/>
</dbReference>
<name>A0AAV5TN84_9BILA</name>
<accession>A0AAV5TN84</accession>
<dbReference type="Pfam" id="PF00097">
    <property type="entry name" value="zf-C3HC4"/>
    <property type="match status" value="1"/>
</dbReference>
<feature type="region of interest" description="Disordered" evidence="7">
    <location>
        <begin position="1"/>
        <end position="74"/>
    </location>
</feature>
<evidence type="ECO:0000256" key="1">
    <source>
        <dbReference type="ARBA" id="ARBA00004123"/>
    </source>
</evidence>
<sequence>VHLDQMGSKSRNGAEKRSKKKREIKKEISDDEDVEMKSPPPSRVKREVNEDDQPCSSRSILTPMVKRGNGSTRAMDPRKEFVLPLEKFNLQITCSICKGYFIEATTVTECLHTFCKSCLLAHFEEGHTNCPKCDIVIHQSHPYQYVSFDRTMQDIVDKLIPGLMDEEKERKKEHKAARRKAAGKEGDCRGKEGGRSCDEQVLCRR</sequence>
<dbReference type="SUPFAM" id="SSF57850">
    <property type="entry name" value="RING/U-box"/>
    <property type="match status" value="1"/>
</dbReference>
<dbReference type="InterPro" id="IPR013083">
    <property type="entry name" value="Znf_RING/FYVE/PHD"/>
</dbReference>
<comment type="subcellular location">
    <subcellularLocation>
        <location evidence="1">Nucleus</location>
    </subcellularLocation>
</comment>
<feature type="region of interest" description="Disordered" evidence="7">
    <location>
        <begin position="167"/>
        <end position="205"/>
    </location>
</feature>
<keyword evidence="4" id="KW-0862">Zinc</keyword>
<dbReference type="InterPro" id="IPR017907">
    <property type="entry name" value="Znf_RING_CS"/>
</dbReference>
<dbReference type="GO" id="GO:0005634">
    <property type="term" value="C:nucleus"/>
    <property type="evidence" value="ECO:0007669"/>
    <property type="project" value="UniProtKB-SubCell"/>
</dbReference>
<keyword evidence="2" id="KW-0479">Metal-binding</keyword>
<dbReference type="PROSITE" id="PS00518">
    <property type="entry name" value="ZF_RING_1"/>
    <property type="match status" value="1"/>
</dbReference>
<keyword evidence="3 6" id="KW-0863">Zinc-finger</keyword>
<dbReference type="AlphaFoldDB" id="A0AAV5TN84"/>
<gene>
    <name evidence="9" type="ORF">PENTCL1PPCAC_17817</name>
</gene>
<comment type="caution">
    <text evidence="9">The sequence shown here is derived from an EMBL/GenBank/DDBJ whole genome shotgun (WGS) entry which is preliminary data.</text>
</comment>
<dbReference type="PANTHER" id="PTHR45893">
    <property type="entry name" value="POLYCOMB GROUP RING FINGER PROTEIN"/>
    <property type="match status" value="1"/>
</dbReference>
<feature type="compositionally biased region" description="Basic and acidic residues" evidence="7">
    <location>
        <begin position="182"/>
        <end position="205"/>
    </location>
</feature>
<proteinExistence type="predicted"/>
<protein>
    <recommendedName>
        <fullName evidence="8">RING-type domain-containing protein</fullName>
    </recommendedName>
</protein>
<evidence type="ECO:0000259" key="8">
    <source>
        <dbReference type="PROSITE" id="PS50089"/>
    </source>
</evidence>
<feature type="compositionally biased region" description="Basic residues" evidence="7">
    <location>
        <begin position="171"/>
        <end position="181"/>
    </location>
</feature>
<evidence type="ECO:0000313" key="10">
    <source>
        <dbReference type="Proteomes" id="UP001432027"/>
    </source>
</evidence>